<dbReference type="InterPro" id="IPR017853">
    <property type="entry name" value="GH"/>
</dbReference>
<feature type="chain" id="PRO_5008407338" description="Beta-glucuronidase" evidence="9">
    <location>
        <begin position="36"/>
        <end position="702"/>
    </location>
</feature>
<evidence type="ECO:0000259" key="12">
    <source>
        <dbReference type="Pfam" id="PF02837"/>
    </source>
</evidence>
<dbReference type="InterPro" id="IPR008979">
    <property type="entry name" value="Galactose-bd-like_sf"/>
</dbReference>
<dbReference type="InterPro" id="IPR006103">
    <property type="entry name" value="Glyco_hydro_2_cat"/>
</dbReference>
<feature type="domain" description="Glycosyl hydrolases family 2 sugar binding" evidence="12">
    <location>
        <begin position="63"/>
        <end position="241"/>
    </location>
</feature>
<dbReference type="GO" id="GO:0004566">
    <property type="term" value="F:beta-glucuronidase activity"/>
    <property type="evidence" value="ECO:0007669"/>
    <property type="project" value="UniProtKB-EC"/>
</dbReference>
<comment type="function">
    <text evidence="1 8">Plays an important role in the degradation of dermatan and keratan sulfates.</text>
</comment>
<comment type="subunit">
    <text evidence="8">Homotetramer.</text>
</comment>
<sequence>MYKGALSSCLENGTMFKLLICYLLLLLLLAQKTFSEKPTTEQQHNVKNTKGLLYPRESETREVRSLDGLWSFVKSEIEDPEQGFRELWYKQELHKIITITTVPVPASYNDLFVETTIRDHIGTVWYERKFFVSRNWTVDKRVWLRFGSVHYSAIVWLNGKEIIRHEIGHLPFEVEATSFIKFGSENRVTIMCDNRLLLTTVPQGELVQQPSDKGNRTVQTYTFDFYNYAGIHRSVHLYTTPLVYIEDVKIITDLLTENRGIIKYEIFIAGLENESNDVLLPDSDSLSLHLQLRNKSGDIVANDFCKTMPFSGTLLVLDVHPWWPYLMDPEHGYLYTLEIYLHAGGKDLLDVYRMKVGIRSLKWNNSTLMINGRPIYLRGLGKHEDSDLKGKGLDYALLTRDFNLLKWLGANAYRTSHYPYSEESMQMADEHGIMIIDDHFSAELLVNHKSSLEQLIHRDRNHVSVIMWSIANEPRTAKNQSEPYFREIVNYVKHLDKTRPITAAINVDITKDKLVRSVLLLVVTSPLNFVLLKGQFLDVICFNRYNAWYHNAGQLDMITNVVIDEAYAWNKLYKKPIIMTEYGADTLEGLHYLPTYIWSEEYQAALFSKHFKAFDFLRLQDWFIGEFVWNFADFKTEQSYTRVGGNKKGVFTRSRQPKAAAYVLRQRYFALAYELDRCPMPHDVFQYVVSWRDIALGRRDEL</sequence>
<dbReference type="InterPro" id="IPR006104">
    <property type="entry name" value="Glyco_hydro_2_N"/>
</dbReference>
<comment type="activity regulation">
    <text evidence="8">Inhibited by L-aspartic acid.</text>
</comment>
<dbReference type="Gene3D" id="2.60.120.260">
    <property type="entry name" value="Galactose-binding domain-like"/>
    <property type="match status" value="1"/>
</dbReference>
<dbReference type="FunFam" id="2.60.120.260:FF:000027">
    <property type="entry name" value="Beta-glucuronidase"/>
    <property type="match status" value="1"/>
</dbReference>
<dbReference type="SUPFAM" id="SSF51445">
    <property type="entry name" value="(Trans)glycosidases"/>
    <property type="match status" value="1"/>
</dbReference>
<dbReference type="PROSITE" id="PS00719">
    <property type="entry name" value="GLYCOSYL_HYDROL_F2_1"/>
    <property type="match status" value="1"/>
</dbReference>
<evidence type="ECO:0000256" key="6">
    <source>
        <dbReference type="ARBA" id="ARBA00022801"/>
    </source>
</evidence>
<dbReference type="GO" id="GO:0030246">
    <property type="term" value="F:carbohydrate binding"/>
    <property type="evidence" value="ECO:0007669"/>
    <property type="project" value="TreeGrafter"/>
</dbReference>
<evidence type="ECO:0000256" key="3">
    <source>
        <dbReference type="ARBA" id="ARBA00012761"/>
    </source>
</evidence>
<comment type="catalytic activity">
    <reaction evidence="8">
        <text>a beta-D-glucuronoside + H2O = D-glucuronate + an alcohol</text>
        <dbReference type="Rhea" id="RHEA:17633"/>
        <dbReference type="ChEBI" id="CHEBI:15377"/>
        <dbReference type="ChEBI" id="CHEBI:30879"/>
        <dbReference type="ChEBI" id="CHEBI:58720"/>
        <dbReference type="ChEBI" id="CHEBI:83411"/>
        <dbReference type="EC" id="3.2.1.31"/>
    </reaction>
</comment>
<name>A0A1B0FA48_GLOMM</name>
<evidence type="ECO:0000256" key="1">
    <source>
        <dbReference type="ARBA" id="ARBA00003025"/>
    </source>
</evidence>
<evidence type="ECO:0000256" key="5">
    <source>
        <dbReference type="ARBA" id="ARBA00022729"/>
    </source>
</evidence>
<keyword evidence="8" id="KW-0458">Lysosome</keyword>
<reference evidence="13" key="1">
    <citation type="submission" date="2020-05" db="UniProtKB">
        <authorList>
            <consortium name="EnsemblMetazoa"/>
        </authorList>
    </citation>
    <scope>IDENTIFICATION</scope>
    <source>
        <strain evidence="13">Yale</strain>
    </source>
</reference>
<dbReference type="InterPro" id="IPR023232">
    <property type="entry name" value="Glyco_hydro_2_AS"/>
</dbReference>
<keyword evidence="14" id="KW-1185">Reference proteome</keyword>
<dbReference type="Pfam" id="PF02836">
    <property type="entry name" value="Glyco_hydro_2_C"/>
    <property type="match status" value="2"/>
</dbReference>
<dbReference type="Pfam" id="PF02837">
    <property type="entry name" value="Glyco_hydro_2_N"/>
    <property type="match status" value="1"/>
</dbReference>
<dbReference type="AlphaFoldDB" id="A0A1B0FA48"/>
<dbReference type="GO" id="GO:0005975">
    <property type="term" value="P:carbohydrate metabolic process"/>
    <property type="evidence" value="ECO:0007669"/>
    <property type="project" value="InterPro"/>
</dbReference>
<dbReference type="PANTHER" id="PTHR10066">
    <property type="entry name" value="BETA-GLUCURONIDASE"/>
    <property type="match status" value="1"/>
</dbReference>
<dbReference type="InterPro" id="IPR023230">
    <property type="entry name" value="Glyco_hydro_2_CS"/>
</dbReference>
<evidence type="ECO:0000256" key="7">
    <source>
        <dbReference type="ARBA" id="ARBA00023295"/>
    </source>
</evidence>
<dbReference type="InterPro" id="IPR006102">
    <property type="entry name" value="Ig-like_GH2"/>
</dbReference>
<dbReference type="PANTHER" id="PTHR10066:SF67">
    <property type="entry name" value="BETA-GLUCURONIDASE"/>
    <property type="match status" value="1"/>
</dbReference>
<dbReference type="VEuPathDB" id="VectorBase:GMOY000383"/>
<dbReference type="Gene3D" id="3.20.20.80">
    <property type="entry name" value="Glycosidases"/>
    <property type="match status" value="1"/>
</dbReference>
<keyword evidence="7 8" id="KW-0326">Glycosidase</keyword>
<dbReference type="Proteomes" id="UP000092444">
    <property type="component" value="Unassembled WGS sequence"/>
</dbReference>
<evidence type="ECO:0000313" key="13">
    <source>
        <dbReference type="EnsemblMetazoa" id="GMOY000383-PA"/>
    </source>
</evidence>
<dbReference type="SUPFAM" id="SSF49785">
    <property type="entry name" value="Galactose-binding domain-like"/>
    <property type="match status" value="1"/>
</dbReference>
<keyword evidence="5 9" id="KW-0732">Signal</keyword>
<dbReference type="GO" id="GO:0005615">
    <property type="term" value="C:extracellular space"/>
    <property type="evidence" value="ECO:0007669"/>
    <property type="project" value="TreeGrafter"/>
</dbReference>
<dbReference type="Pfam" id="PF00703">
    <property type="entry name" value="Glyco_hydro_2"/>
    <property type="match status" value="1"/>
</dbReference>
<dbReference type="InterPro" id="IPR013783">
    <property type="entry name" value="Ig-like_fold"/>
</dbReference>
<evidence type="ECO:0000256" key="2">
    <source>
        <dbReference type="ARBA" id="ARBA00007401"/>
    </source>
</evidence>
<accession>A0A1B0FA48</accession>
<evidence type="ECO:0000256" key="4">
    <source>
        <dbReference type="ARBA" id="ARBA00016205"/>
    </source>
</evidence>
<dbReference type="InterPro" id="IPR006101">
    <property type="entry name" value="Glyco_hydro_2"/>
</dbReference>
<keyword evidence="6 8" id="KW-0378">Hydrolase</keyword>
<evidence type="ECO:0000259" key="10">
    <source>
        <dbReference type="Pfam" id="PF00703"/>
    </source>
</evidence>
<evidence type="ECO:0000259" key="11">
    <source>
        <dbReference type="Pfam" id="PF02836"/>
    </source>
</evidence>
<dbReference type="STRING" id="37546.A0A1B0FA48"/>
<dbReference type="Gene3D" id="2.60.40.10">
    <property type="entry name" value="Immunoglobulins"/>
    <property type="match status" value="1"/>
</dbReference>
<dbReference type="EnsemblMetazoa" id="GMOY000383-RA">
    <property type="protein sequence ID" value="GMOY000383-PA"/>
    <property type="gene ID" value="GMOY000383"/>
</dbReference>
<feature type="domain" description="Glycoside hydrolase family 2 immunoglobulin-like beta-sandwich" evidence="10">
    <location>
        <begin position="243"/>
        <end position="359"/>
    </location>
</feature>
<feature type="domain" description="Glycoside hydrolase family 2 catalytic" evidence="11">
    <location>
        <begin position="443"/>
        <end position="670"/>
    </location>
</feature>
<dbReference type="FunFam" id="3.20.20.80:FF:000080">
    <property type="entry name" value="Beta-glucuronidase UidA"/>
    <property type="match status" value="1"/>
</dbReference>
<dbReference type="PRINTS" id="PR00132">
    <property type="entry name" value="GLHYDRLASE2"/>
</dbReference>
<dbReference type="SUPFAM" id="SSF49303">
    <property type="entry name" value="beta-Galactosidase/glucuronidase domain"/>
    <property type="match status" value="1"/>
</dbReference>
<dbReference type="PROSITE" id="PS00608">
    <property type="entry name" value="GLYCOSYL_HYDROL_F2_2"/>
    <property type="match status" value="1"/>
</dbReference>
<dbReference type="GO" id="GO:0019391">
    <property type="term" value="P:glucuronoside catabolic process"/>
    <property type="evidence" value="ECO:0007669"/>
    <property type="project" value="TreeGrafter"/>
</dbReference>
<evidence type="ECO:0000313" key="14">
    <source>
        <dbReference type="Proteomes" id="UP000092444"/>
    </source>
</evidence>
<organism evidence="13 14">
    <name type="scientific">Glossina morsitans morsitans</name>
    <name type="common">Savannah tsetse fly</name>
    <dbReference type="NCBI Taxonomy" id="37546"/>
    <lineage>
        <taxon>Eukaryota</taxon>
        <taxon>Metazoa</taxon>
        <taxon>Ecdysozoa</taxon>
        <taxon>Arthropoda</taxon>
        <taxon>Hexapoda</taxon>
        <taxon>Insecta</taxon>
        <taxon>Pterygota</taxon>
        <taxon>Neoptera</taxon>
        <taxon>Endopterygota</taxon>
        <taxon>Diptera</taxon>
        <taxon>Brachycera</taxon>
        <taxon>Muscomorpha</taxon>
        <taxon>Hippoboscoidea</taxon>
        <taxon>Glossinidae</taxon>
        <taxon>Glossina</taxon>
    </lineage>
</organism>
<evidence type="ECO:0000256" key="8">
    <source>
        <dbReference type="RuleBase" id="RU361154"/>
    </source>
</evidence>
<evidence type="ECO:0000256" key="9">
    <source>
        <dbReference type="SAM" id="SignalP"/>
    </source>
</evidence>
<dbReference type="EMBL" id="CCAG010007228">
    <property type="status" value="NOT_ANNOTATED_CDS"/>
    <property type="molecule type" value="Genomic_DNA"/>
</dbReference>
<dbReference type="EC" id="3.2.1.31" evidence="3 8"/>
<protein>
    <recommendedName>
        <fullName evidence="4 8">Beta-glucuronidase</fullName>
        <ecNumber evidence="3 8">3.2.1.31</ecNumber>
    </recommendedName>
</protein>
<comment type="similarity">
    <text evidence="2 8">Belongs to the glycosyl hydrolase 2 family.</text>
</comment>
<feature type="domain" description="Glycoside hydrolase family 2 catalytic" evidence="11">
    <location>
        <begin position="364"/>
        <end position="438"/>
    </location>
</feature>
<dbReference type="FunFam" id="2.60.40.10:FF:000628">
    <property type="entry name" value="Beta-glucuronidase"/>
    <property type="match status" value="1"/>
</dbReference>
<proteinExistence type="inferred from homology"/>
<feature type="signal peptide" evidence="9">
    <location>
        <begin position="1"/>
        <end position="35"/>
    </location>
</feature>
<dbReference type="InterPro" id="IPR036156">
    <property type="entry name" value="Beta-gal/glucu_dom_sf"/>
</dbReference>